<comment type="caution">
    <text evidence="1">The sequence shown here is derived from an EMBL/GenBank/DDBJ whole genome shotgun (WGS) entry which is preliminary data.</text>
</comment>
<dbReference type="PANTHER" id="PTHR47326:SF1">
    <property type="entry name" value="HTH PSQ-TYPE DOMAIN-CONTAINING PROTEIN"/>
    <property type="match status" value="1"/>
</dbReference>
<dbReference type="AlphaFoldDB" id="A0A821X6P5"/>
<evidence type="ECO:0008006" key="3">
    <source>
        <dbReference type="Google" id="ProtNLM"/>
    </source>
</evidence>
<dbReference type="GO" id="GO:0003676">
    <property type="term" value="F:nucleic acid binding"/>
    <property type="evidence" value="ECO:0007669"/>
    <property type="project" value="InterPro"/>
</dbReference>
<dbReference type="EMBL" id="CAJOBZ010000064">
    <property type="protein sequence ID" value="CAF4935405.1"/>
    <property type="molecule type" value="Genomic_DNA"/>
</dbReference>
<organism evidence="1 2">
    <name type="scientific">Pieris macdunnoughi</name>
    <dbReference type="NCBI Taxonomy" id="345717"/>
    <lineage>
        <taxon>Eukaryota</taxon>
        <taxon>Metazoa</taxon>
        <taxon>Ecdysozoa</taxon>
        <taxon>Arthropoda</taxon>
        <taxon>Hexapoda</taxon>
        <taxon>Insecta</taxon>
        <taxon>Pterygota</taxon>
        <taxon>Neoptera</taxon>
        <taxon>Endopterygota</taxon>
        <taxon>Lepidoptera</taxon>
        <taxon>Glossata</taxon>
        <taxon>Ditrysia</taxon>
        <taxon>Papilionoidea</taxon>
        <taxon>Pieridae</taxon>
        <taxon>Pierinae</taxon>
        <taxon>Pieris</taxon>
    </lineage>
</organism>
<name>A0A821X6P5_9NEOP</name>
<sequence>MPYTGEQQDKQAVTVTSARYVDMIRNFFGPQLQQCEHYNRLTWFQQDRATSHTTNNSLAALHELFPEKVISRRGDIEWPPRSPDLTPPDFFLWGYLKSVVYENNPQNLIFELMPHPPYSPNLAQSDYFMFPNLKKWLGGKRFADNEEVIEAVNGYFEELDESVYRDGINRLEHRYEKCISLGGDYVEK</sequence>
<dbReference type="PANTHER" id="PTHR47326">
    <property type="entry name" value="TRANSPOSABLE ELEMENT TC3 TRANSPOSASE-LIKE PROTEIN"/>
    <property type="match status" value="1"/>
</dbReference>
<proteinExistence type="predicted"/>
<evidence type="ECO:0000313" key="2">
    <source>
        <dbReference type="Proteomes" id="UP000663880"/>
    </source>
</evidence>
<dbReference type="OrthoDB" id="9971063at2759"/>
<dbReference type="Gene3D" id="3.30.420.10">
    <property type="entry name" value="Ribonuclease H-like superfamily/Ribonuclease H"/>
    <property type="match status" value="2"/>
</dbReference>
<dbReference type="InterPro" id="IPR036397">
    <property type="entry name" value="RNaseH_sf"/>
</dbReference>
<dbReference type="Proteomes" id="UP000663880">
    <property type="component" value="Unassembled WGS sequence"/>
</dbReference>
<keyword evidence="2" id="KW-1185">Reference proteome</keyword>
<protein>
    <recommendedName>
        <fullName evidence="3">Transposase</fullName>
    </recommendedName>
</protein>
<accession>A0A821X6P5</accession>
<evidence type="ECO:0000313" key="1">
    <source>
        <dbReference type="EMBL" id="CAF4935405.1"/>
    </source>
</evidence>
<reference evidence="1" key="1">
    <citation type="submission" date="2021-02" db="EMBL/GenBank/DDBJ databases">
        <authorList>
            <person name="Steward A R."/>
        </authorList>
    </citation>
    <scope>NUCLEOTIDE SEQUENCE</scope>
</reference>
<gene>
    <name evidence="1" type="ORF">PMACD_LOCUS14220</name>
</gene>